<evidence type="ECO:0000313" key="1">
    <source>
        <dbReference type="EMBL" id="MDJ1183652.1"/>
    </source>
</evidence>
<keyword evidence="2" id="KW-1185">Reference proteome</keyword>
<dbReference type="GO" id="GO:0016787">
    <property type="term" value="F:hydrolase activity"/>
    <property type="evidence" value="ECO:0007669"/>
    <property type="project" value="UniProtKB-KW"/>
</dbReference>
<dbReference type="Proteomes" id="UP001232992">
    <property type="component" value="Unassembled WGS sequence"/>
</dbReference>
<organism evidence="1 2">
    <name type="scientific">Roseofilum casamattae BLCC-M143</name>
    <dbReference type="NCBI Taxonomy" id="3022442"/>
    <lineage>
        <taxon>Bacteria</taxon>
        <taxon>Bacillati</taxon>
        <taxon>Cyanobacteriota</taxon>
        <taxon>Cyanophyceae</taxon>
        <taxon>Desertifilales</taxon>
        <taxon>Desertifilaceae</taxon>
        <taxon>Roseofilum</taxon>
        <taxon>Roseofilum casamattae</taxon>
    </lineage>
</organism>
<evidence type="ECO:0000313" key="2">
    <source>
        <dbReference type="Proteomes" id="UP001232992"/>
    </source>
</evidence>
<gene>
    <name evidence="1" type="ORF">PMH09_10615</name>
</gene>
<name>A0ABT7BXV8_9CYAN</name>
<protein>
    <submittedName>
        <fullName evidence="1">HAD family hydrolase</fullName>
    </submittedName>
</protein>
<dbReference type="SUPFAM" id="SSF56784">
    <property type="entry name" value="HAD-like"/>
    <property type="match status" value="1"/>
</dbReference>
<dbReference type="RefSeq" id="WP_283758305.1">
    <property type="nucleotide sequence ID" value="NZ_JAQOSQ010000009.1"/>
</dbReference>
<proteinExistence type="predicted"/>
<keyword evidence="1" id="KW-0378">Hydrolase</keyword>
<dbReference type="Pfam" id="PF00702">
    <property type="entry name" value="Hydrolase"/>
    <property type="match status" value="1"/>
</dbReference>
<sequence length="257" mass="29341">MPIPDILALDFDGVLCDGLVEYFQTAWHAYSRLWNVENDRPPEGIAEQFYPLRPVIETGWEMPVLIRALVAGVSPSNILSHWREICQETIDRDRLSAPEIMAEVDGYRDRQIESNLDAWLACHRFYPGAIAQLKLLQNSSVKLVIITTKEARFARELLHQHGIEFPQEKIIGKGAKRPKTDSLLTFNPAENKIWFIEDRLKTLLSVAQHPELTSVKLFLATWGYNTVGDRESIAEHSRISALSLAQFCQPLAEWNHP</sequence>
<accession>A0ABT7BXV8</accession>
<dbReference type="InterPro" id="IPR023214">
    <property type="entry name" value="HAD_sf"/>
</dbReference>
<dbReference type="InterPro" id="IPR050155">
    <property type="entry name" value="HAD-like_hydrolase_sf"/>
</dbReference>
<dbReference type="PANTHER" id="PTHR43434">
    <property type="entry name" value="PHOSPHOGLYCOLATE PHOSPHATASE"/>
    <property type="match status" value="1"/>
</dbReference>
<dbReference type="InterPro" id="IPR036412">
    <property type="entry name" value="HAD-like_sf"/>
</dbReference>
<dbReference type="PANTHER" id="PTHR43434:SF21">
    <property type="entry name" value="SLL0295 PROTEIN"/>
    <property type="match status" value="1"/>
</dbReference>
<dbReference type="Gene3D" id="3.40.50.1000">
    <property type="entry name" value="HAD superfamily/HAD-like"/>
    <property type="match status" value="1"/>
</dbReference>
<reference evidence="1 2" key="1">
    <citation type="submission" date="2023-01" db="EMBL/GenBank/DDBJ databases">
        <title>Novel diversity within Roseofilum (Cyanobacteria; Desertifilaceae) from marine benthic mats with descriptions of four novel species.</title>
        <authorList>
            <person name="Wang Y."/>
            <person name="Berthold D.E."/>
            <person name="Hu J."/>
            <person name="Lefler F.W."/>
            <person name="Laughinghouse H.D. IV."/>
        </authorList>
    </citation>
    <scope>NUCLEOTIDE SEQUENCE [LARGE SCALE GENOMIC DNA]</scope>
    <source>
        <strain evidence="1 2">BLCC-M143</strain>
    </source>
</reference>
<comment type="caution">
    <text evidence="1">The sequence shown here is derived from an EMBL/GenBank/DDBJ whole genome shotgun (WGS) entry which is preliminary data.</text>
</comment>
<dbReference type="EMBL" id="JAQOSQ010000009">
    <property type="protein sequence ID" value="MDJ1183652.1"/>
    <property type="molecule type" value="Genomic_DNA"/>
</dbReference>